<evidence type="ECO:0000256" key="5">
    <source>
        <dbReference type="ARBA" id="ARBA00023004"/>
    </source>
</evidence>
<keyword evidence="1" id="KW-0813">Transport</keyword>
<keyword evidence="3 7" id="KW-0479">Metal-binding</keyword>
<evidence type="ECO:0000313" key="11">
    <source>
        <dbReference type="Proteomes" id="UP000326671"/>
    </source>
</evidence>
<dbReference type="InterPro" id="IPR036909">
    <property type="entry name" value="Cyt_c-like_dom_sf"/>
</dbReference>
<dbReference type="PIRSF" id="PIRSF000025">
    <property type="entry name" value="Cytc_Bsub_c550"/>
    <property type="match status" value="1"/>
</dbReference>
<dbReference type="GO" id="GO:0020037">
    <property type="term" value="F:heme binding"/>
    <property type="evidence" value="ECO:0007669"/>
    <property type="project" value="InterPro"/>
</dbReference>
<evidence type="ECO:0000256" key="4">
    <source>
        <dbReference type="ARBA" id="ARBA00022982"/>
    </source>
</evidence>
<evidence type="ECO:0000256" key="1">
    <source>
        <dbReference type="ARBA" id="ARBA00022448"/>
    </source>
</evidence>
<dbReference type="InterPro" id="IPR051811">
    <property type="entry name" value="Cytochrome_c550/c551-like"/>
</dbReference>
<protein>
    <submittedName>
        <fullName evidence="10">Cytochrome c</fullName>
    </submittedName>
</protein>
<dbReference type="OrthoDB" id="7933886at2"/>
<keyword evidence="2 6" id="KW-0349">Heme</keyword>
<keyword evidence="11" id="KW-1185">Reference proteome</keyword>
<dbReference type="Proteomes" id="UP000326671">
    <property type="component" value="Unassembled WGS sequence"/>
</dbReference>
<dbReference type="InterPro" id="IPR054780">
    <property type="entry name" value="Cytochro_C550_firm"/>
</dbReference>
<evidence type="ECO:0000256" key="6">
    <source>
        <dbReference type="PIRSR" id="PIRSR000025-1"/>
    </source>
</evidence>
<keyword evidence="8" id="KW-1133">Transmembrane helix</keyword>
<evidence type="ECO:0000256" key="8">
    <source>
        <dbReference type="SAM" id="Phobius"/>
    </source>
</evidence>
<evidence type="ECO:0000259" key="9">
    <source>
        <dbReference type="PROSITE" id="PS51007"/>
    </source>
</evidence>
<dbReference type="NCBIfam" id="NF045773">
    <property type="entry name" value="cytochro_C550"/>
    <property type="match status" value="1"/>
</dbReference>
<dbReference type="Gene3D" id="1.10.760.10">
    <property type="entry name" value="Cytochrome c-like domain"/>
    <property type="match status" value="1"/>
</dbReference>
<feature type="transmembrane region" description="Helical" evidence="8">
    <location>
        <begin position="6"/>
        <end position="25"/>
    </location>
</feature>
<dbReference type="RefSeq" id="WP_150439984.1">
    <property type="nucleotide sequence ID" value="NZ_VYKL01000015.1"/>
</dbReference>
<gene>
    <name evidence="10" type="ORF">F4V44_10750</name>
</gene>
<keyword evidence="8" id="KW-0812">Transmembrane</keyword>
<evidence type="ECO:0000313" key="10">
    <source>
        <dbReference type="EMBL" id="KAA9026335.1"/>
    </source>
</evidence>
<evidence type="ECO:0000256" key="7">
    <source>
        <dbReference type="PIRSR" id="PIRSR000025-2"/>
    </source>
</evidence>
<sequence>MKRNPIIPFVTIMVIGVLAMFLLSFKGLGDSKELAAELEGGGEEKTEEVAANPEDIYKQNCISCHGDQYQGGVGPALKGVGDRLSTDEISDIVVNGKGSMPPGLVPAEKAGEMAEWLAGLK</sequence>
<dbReference type="InterPro" id="IPR009056">
    <property type="entry name" value="Cyt_c-like_dom"/>
</dbReference>
<reference evidence="10 11" key="1">
    <citation type="submission" date="2019-09" db="EMBL/GenBank/DDBJ databases">
        <title>Whole genome sequences of isolates from the Mars Exploration Rovers.</title>
        <authorList>
            <person name="Seuylemezian A."/>
            <person name="Vaishampayan P."/>
        </authorList>
    </citation>
    <scope>NUCLEOTIDE SEQUENCE [LARGE SCALE GENOMIC DNA]</scope>
    <source>
        <strain evidence="10 11">MER_TA_151</strain>
    </source>
</reference>
<organism evidence="10 11">
    <name type="scientific">Niallia endozanthoxylica</name>
    <dbReference type="NCBI Taxonomy" id="2036016"/>
    <lineage>
        <taxon>Bacteria</taxon>
        <taxon>Bacillati</taxon>
        <taxon>Bacillota</taxon>
        <taxon>Bacilli</taxon>
        <taxon>Bacillales</taxon>
        <taxon>Bacillaceae</taxon>
        <taxon>Niallia</taxon>
    </lineage>
</organism>
<dbReference type="SUPFAM" id="SSF46626">
    <property type="entry name" value="Cytochrome c"/>
    <property type="match status" value="1"/>
</dbReference>
<dbReference type="GO" id="GO:0016020">
    <property type="term" value="C:membrane"/>
    <property type="evidence" value="ECO:0007669"/>
    <property type="project" value="InterPro"/>
</dbReference>
<feature type="binding site" description="axial binding residue" evidence="7">
    <location>
        <position position="65"/>
    </location>
    <ligand>
        <name>heme c</name>
        <dbReference type="ChEBI" id="CHEBI:61717"/>
    </ligand>
    <ligandPart>
        <name>Fe</name>
        <dbReference type="ChEBI" id="CHEBI:18248"/>
    </ligandPart>
</feature>
<name>A0A5J5HVC5_9BACI</name>
<keyword evidence="5 7" id="KW-0408">Iron</keyword>
<comment type="caution">
    <text evidence="10">The sequence shown here is derived from an EMBL/GenBank/DDBJ whole genome shotgun (WGS) entry which is preliminary data.</text>
</comment>
<dbReference type="PANTHER" id="PTHR37823">
    <property type="entry name" value="CYTOCHROME C-553-LIKE"/>
    <property type="match status" value="1"/>
</dbReference>
<feature type="binding site" description="axial binding residue" evidence="7">
    <location>
        <position position="100"/>
    </location>
    <ligand>
        <name>heme c</name>
        <dbReference type="ChEBI" id="CHEBI:61717"/>
    </ligand>
    <ligandPart>
        <name>Fe</name>
        <dbReference type="ChEBI" id="CHEBI:18248"/>
    </ligandPart>
</feature>
<accession>A0A5J5HVC5</accession>
<comment type="PTM">
    <text evidence="6">Binds 1 heme c group covalently per subunit.</text>
</comment>
<feature type="domain" description="Cytochrome c" evidence="9">
    <location>
        <begin position="48"/>
        <end position="121"/>
    </location>
</feature>
<evidence type="ECO:0000256" key="2">
    <source>
        <dbReference type="ARBA" id="ARBA00022617"/>
    </source>
</evidence>
<dbReference type="GO" id="GO:0009055">
    <property type="term" value="F:electron transfer activity"/>
    <property type="evidence" value="ECO:0007669"/>
    <property type="project" value="InterPro"/>
</dbReference>
<feature type="binding site" description="covalent" evidence="6">
    <location>
        <position position="64"/>
    </location>
    <ligand>
        <name>heme c</name>
        <dbReference type="ChEBI" id="CHEBI:61717"/>
    </ligand>
</feature>
<dbReference type="InterPro" id="IPR012218">
    <property type="entry name" value="Cyt_c_BACSU-c550-type"/>
</dbReference>
<dbReference type="GO" id="GO:0005506">
    <property type="term" value="F:iron ion binding"/>
    <property type="evidence" value="ECO:0007669"/>
    <property type="project" value="InterPro"/>
</dbReference>
<keyword evidence="4" id="KW-0249">Electron transport</keyword>
<dbReference type="EMBL" id="VYKL01000015">
    <property type="protein sequence ID" value="KAA9026335.1"/>
    <property type="molecule type" value="Genomic_DNA"/>
</dbReference>
<dbReference type="PROSITE" id="PS51007">
    <property type="entry name" value="CYTC"/>
    <property type="match status" value="1"/>
</dbReference>
<dbReference type="AlphaFoldDB" id="A0A5J5HVC5"/>
<evidence type="ECO:0000256" key="3">
    <source>
        <dbReference type="ARBA" id="ARBA00022723"/>
    </source>
</evidence>
<dbReference type="PANTHER" id="PTHR37823:SF2">
    <property type="entry name" value="CYTOCHROME C-550"/>
    <property type="match status" value="1"/>
</dbReference>
<feature type="binding site" description="covalent" evidence="6">
    <location>
        <position position="61"/>
    </location>
    <ligand>
        <name>heme c</name>
        <dbReference type="ChEBI" id="CHEBI:61717"/>
    </ligand>
</feature>
<proteinExistence type="predicted"/>
<dbReference type="Pfam" id="PF13442">
    <property type="entry name" value="Cytochrome_CBB3"/>
    <property type="match status" value="1"/>
</dbReference>
<keyword evidence="8" id="KW-0472">Membrane</keyword>